<organism evidence="2 3">
    <name type="scientific">Falsiroseomonas stagni DSM 19981</name>
    <dbReference type="NCBI Taxonomy" id="1123062"/>
    <lineage>
        <taxon>Bacteria</taxon>
        <taxon>Pseudomonadati</taxon>
        <taxon>Pseudomonadota</taxon>
        <taxon>Alphaproteobacteria</taxon>
        <taxon>Acetobacterales</taxon>
        <taxon>Roseomonadaceae</taxon>
        <taxon>Falsiroseomonas</taxon>
    </lineage>
</organism>
<evidence type="ECO:0000313" key="2">
    <source>
        <dbReference type="EMBL" id="SFK57952.1"/>
    </source>
</evidence>
<evidence type="ECO:0000256" key="1">
    <source>
        <dbReference type="SAM" id="Phobius"/>
    </source>
</evidence>
<dbReference type="Pfam" id="PF11911">
    <property type="entry name" value="DUF3429"/>
    <property type="match status" value="1"/>
</dbReference>
<sequence length="146" mass="14417">MAAMNRPLPPSALLLGAAGLIPFLGLAAASALGFGWAPSALAAYGAAILAFLGAVHWGLALRAPDSESGAELPRLALGVLPSLIAWVALLLPLRPGLALLAVAILATSAAEAAAAARGLVPPAYMRLRWALSIGAATSLGLGALLA</sequence>
<keyword evidence="1" id="KW-1133">Transmembrane helix</keyword>
<feature type="transmembrane region" description="Helical" evidence="1">
    <location>
        <begin position="127"/>
        <end position="145"/>
    </location>
</feature>
<dbReference type="PANTHER" id="PTHR15887">
    <property type="entry name" value="TRANSMEMBRANE PROTEIN 69"/>
    <property type="match status" value="1"/>
</dbReference>
<accession>A0A1I4AN58</accession>
<proteinExistence type="predicted"/>
<keyword evidence="3" id="KW-1185">Reference proteome</keyword>
<dbReference type="OrthoDB" id="5297436at2"/>
<dbReference type="STRING" id="1123062.SAMN02745775_10417"/>
<reference evidence="2 3" key="1">
    <citation type="submission" date="2016-10" db="EMBL/GenBank/DDBJ databases">
        <authorList>
            <person name="de Groot N.N."/>
        </authorList>
    </citation>
    <scope>NUCLEOTIDE SEQUENCE [LARGE SCALE GENOMIC DNA]</scope>
    <source>
        <strain evidence="2 3">DSM 19981</strain>
    </source>
</reference>
<feature type="transmembrane region" description="Helical" evidence="1">
    <location>
        <begin position="72"/>
        <end position="91"/>
    </location>
</feature>
<keyword evidence="1" id="KW-0812">Transmembrane</keyword>
<protein>
    <recommendedName>
        <fullName evidence="4">DUF3429 domain-containing protein</fullName>
    </recommendedName>
</protein>
<evidence type="ECO:0000313" key="3">
    <source>
        <dbReference type="Proteomes" id="UP000199473"/>
    </source>
</evidence>
<feature type="transmembrane region" description="Helical" evidence="1">
    <location>
        <begin position="41"/>
        <end position="60"/>
    </location>
</feature>
<gene>
    <name evidence="2" type="ORF">SAMN02745775_10417</name>
</gene>
<dbReference type="InterPro" id="IPR021836">
    <property type="entry name" value="DUF3429"/>
</dbReference>
<dbReference type="PANTHER" id="PTHR15887:SF1">
    <property type="entry name" value="TRANSMEMBRANE PROTEIN 69"/>
    <property type="match status" value="1"/>
</dbReference>
<feature type="transmembrane region" description="Helical" evidence="1">
    <location>
        <begin position="97"/>
        <end position="120"/>
    </location>
</feature>
<dbReference type="Proteomes" id="UP000199473">
    <property type="component" value="Unassembled WGS sequence"/>
</dbReference>
<keyword evidence="1" id="KW-0472">Membrane</keyword>
<name>A0A1I4AN58_9PROT</name>
<dbReference type="AlphaFoldDB" id="A0A1I4AN58"/>
<evidence type="ECO:0008006" key="4">
    <source>
        <dbReference type="Google" id="ProtNLM"/>
    </source>
</evidence>
<dbReference type="EMBL" id="FOSQ01000004">
    <property type="protein sequence ID" value="SFK57952.1"/>
    <property type="molecule type" value="Genomic_DNA"/>
</dbReference>